<reference evidence="1" key="1">
    <citation type="submission" date="2023-07" db="EMBL/GenBank/DDBJ databases">
        <title>Black Yeasts Isolated from many extreme environments.</title>
        <authorList>
            <person name="Coleine C."/>
            <person name="Stajich J.E."/>
            <person name="Selbmann L."/>
        </authorList>
    </citation>
    <scope>NUCLEOTIDE SEQUENCE</scope>
    <source>
        <strain evidence="1">CCFEE 5714</strain>
    </source>
</reference>
<protein>
    <submittedName>
        <fullName evidence="1">Uncharacterized protein</fullName>
    </submittedName>
</protein>
<evidence type="ECO:0000313" key="2">
    <source>
        <dbReference type="Proteomes" id="UP001281147"/>
    </source>
</evidence>
<keyword evidence="2" id="KW-1185">Reference proteome</keyword>
<proteinExistence type="predicted"/>
<dbReference type="Proteomes" id="UP001281147">
    <property type="component" value="Unassembled WGS sequence"/>
</dbReference>
<comment type="caution">
    <text evidence="1">The sequence shown here is derived from an EMBL/GenBank/DDBJ whole genome shotgun (WGS) entry which is preliminary data.</text>
</comment>
<name>A0ACC3NN16_9PEZI</name>
<accession>A0ACC3NN16</accession>
<organism evidence="1 2">
    <name type="scientific">Vermiconidia calcicola</name>
    <dbReference type="NCBI Taxonomy" id="1690605"/>
    <lineage>
        <taxon>Eukaryota</taxon>
        <taxon>Fungi</taxon>
        <taxon>Dikarya</taxon>
        <taxon>Ascomycota</taxon>
        <taxon>Pezizomycotina</taxon>
        <taxon>Dothideomycetes</taxon>
        <taxon>Dothideomycetidae</taxon>
        <taxon>Mycosphaerellales</taxon>
        <taxon>Extremaceae</taxon>
        <taxon>Vermiconidia</taxon>
    </lineage>
</organism>
<sequence length="458" mass="50781">MEHVDGIAVSIQRPRGAQQRRYKAYDNPLAIAPKYLRHRFGSRLVSAHAGETIQVIVNFSRVFDLFSAEGLIINISNGSTTDLLVYPDNNQCFWIEASELKRERRYEFTAFAVSDIEDAVEPTRDLLLRMPSAQPEGATAEKDADYFAADKGCVSVDVARCKKNPTDHVGVRKNIADPPEAWRYMAMGMPKPIHGHWVRPLSAYTGAEYIFEFRNAGADAFDATQPEAVPRIGSEADLFDSDEIAYEMEYQTRSGRTSRKRKRLASLGGVQVRPVRASNAASTQSNDTCVQDGESGPSAYAGPSRQTNSARDDSEELPTGVEQGVKEDIGSERESSRTQEPTPPPETVPDHAIITGRDRDVKAPSPARAEAITAIDLTGDDDDEPSVKVERTVRNMEFEHSFRDVADSEDEDALYRLRQAEIRRDFALEQLDIERDRARKKRRSGRGGSGTPQGGVTG</sequence>
<gene>
    <name evidence="1" type="ORF">LTR37_004214</name>
</gene>
<dbReference type="EMBL" id="JAUTXU010000025">
    <property type="protein sequence ID" value="KAK3719677.1"/>
    <property type="molecule type" value="Genomic_DNA"/>
</dbReference>
<evidence type="ECO:0000313" key="1">
    <source>
        <dbReference type="EMBL" id="KAK3719677.1"/>
    </source>
</evidence>